<keyword evidence="2" id="KW-0378">Hydrolase</keyword>
<comment type="catalytic activity">
    <reaction evidence="2">
        <text>L-glutamine + H2O = L-glutamate + NH4(+)</text>
        <dbReference type="Rhea" id="RHEA:15889"/>
        <dbReference type="ChEBI" id="CHEBI:15377"/>
        <dbReference type="ChEBI" id="CHEBI:28938"/>
        <dbReference type="ChEBI" id="CHEBI:29985"/>
        <dbReference type="ChEBI" id="CHEBI:58359"/>
        <dbReference type="EC" id="3.5.1.2"/>
    </reaction>
</comment>
<reference evidence="3 4" key="1">
    <citation type="submission" date="2018-12" db="EMBL/GenBank/DDBJ databases">
        <authorList>
            <consortium name="Pathogen Informatics"/>
        </authorList>
    </citation>
    <scope>NUCLEOTIDE SEQUENCE [LARGE SCALE GENOMIC DNA]</scope>
    <source>
        <strain evidence="3 4">NCTC10207</strain>
    </source>
</reference>
<dbReference type="GeneID" id="93860717"/>
<evidence type="ECO:0000256" key="2">
    <source>
        <dbReference type="HAMAP-Rule" id="MF_02213"/>
    </source>
</evidence>
<dbReference type="RefSeq" id="WP_006887113.1">
    <property type="nucleotide sequence ID" value="NZ_CAJPQC010000001.1"/>
</dbReference>
<dbReference type="InterPro" id="IPR043702">
    <property type="entry name" value="Lipid_II_synth_GatD"/>
</dbReference>
<dbReference type="InterPro" id="IPR033949">
    <property type="entry name" value="CobQ_GATase1"/>
</dbReference>
<dbReference type="PROSITE" id="PS51274">
    <property type="entry name" value="GATASE_COBBQ"/>
    <property type="match status" value="1"/>
</dbReference>
<dbReference type="GO" id="GO:0071555">
    <property type="term" value="P:cell wall organization"/>
    <property type="evidence" value="ECO:0007669"/>
    <property type="project" value="UniProtKB-KW"/>
</dbReference>
<comment type="similarity">
    <text evidence="2">Belongs to the CobB/CobQ family. GatD subfamily.</text>
</comment>
<dbReference type="EMBL" id="LR134479">
    <property type="protein sequence ID" value="VEI23119.1"/>
    <property type="molecule type" value="Genomic_DNA"/>
</dbReference>
<dbReference type="UniPathway" id="UPA00219"/>
<dbReference type="Proteomes" id="UP000282386">
    <property type="component" value="Chromosome"/>
</dbReference>
<feature type="active site" description="Nucleophile" evidence="2">
    <location>
        <position position="108"/>
    </location>
</feature>
<dbReference type="PANTHER" id="PTHR21343:SF9">
    <property type="entry name" value="LIPID II ISOGLUTAMINYL SYNTHASE (GLUTAMINE-HYDROLYZING) SUBUNIT GATD"/>
    <property type="match status" value="1"/>
</dbReference>
<dbReference type="HAMAP" id="MF_02213">
    <property type="entry name" value="Lipid_II_synth_GatD"/>
    <property type="match status" value="1"/>
</dbReference>
<keyword evidence="2" id="KW-0573">Peptidoglycan synthesis</keyword>
<evidence type="ECO:0000313" key="3">
    <source>
        <dbReference type="EMBL" id="VEI23119.1"/>
    </source>
</evidence>
<dbReference type="GO" id="GO:0009252">
    <property type="term" value="P:peptidoglycan biosynthetic process"/>
    <property type="evidence" value="ECO:0007669"/>
    <property type="project" value="UniProtKB-UniRule"/>
</dbReference>
<evidence type="ECO:0000313" key="4">
    <source>
        <dbReference type="Proteomes" id="UP000282386"/>
    </source>
</evidence>
<keyword evidence="2" id="KW-0436">Ligase</keyword>
<dbReference type="GO" id="GO:0009236">
    <property type="term" value="P:cobalamin biosynthetic process"/>
    <property type="evidence" value="ECO:0007669"/>
    <property type="project" value="InterPro"/>
</dbReference>
<dbReference type="EC" id="3.5.1.2" evidence="2"/>
<keyword evidence="2" id="KW-0961">Cell wall biogenesis/degradation</keyword>
<comment type="catalytic activity">
    <reaction evidence="2">
        <text>beta-D-GlcNAc-(1-&gt;4)-Mur2Ac(oyl-L-Ala-gamma-D-Glu-L-Lys-D-Ala-D-Ala)-di-trans,octa-cis-undecaprenyl diphosphate + L-glutamine + ATP + H2O = beta-D-GlcNAc-(1-&gt;4)-Mur2Ac(oyl-L-Ala-D-isoglutaminyl-L-Lys-D-Ala-D-Ala)-di-trans,octa-cis-undecaprenyl diphosphate + L-glutamate + ADP + phosphate + H(+)</text>
        <dbReference type="Rhea" id="RHEA:57928"/>
        <dbReference type="ChEBI" id="CHEBI:15377"/>
        <dbReference type="ChEBI" id="CHEBI:15378"/>
        <dbReference type="ChEBI" id="CHEBI:29985"/>
        <dbReference type="ChEBI" id="CHEBI:30616"/>
        <dbReference type="ChEBI" id="CHEBI:43474"/>
        <dbReference type="ChEBI" id="CHEBI:58359"/>
        <dbReference type="ChEBI" id="CHEBI:60033"/>
        <dbReference type="ChEBI" id="CHEBI:62233"/>
        <dbReference type="ChEBI" id="CHEBI:456216"/>
        <dbReference type="EC" id="6.3.5.13"/>
    </reaction>
</comment>
<dbReference type="InterPro" id="IPR011698">
    <property type="entry name" value="GATase_3"/>
</dbReference>
<comment type="function">
    <text evidence="2">The lipid II isoglutaminyl synthase complex catalyzes the formation of alpha-D-isoglutamine in the cell wall lipid II stem peptide. The GatD subunit catalyzes the hydrolysis of glutamine to glutamate and ammonia. The resulting ammonia molecule is channeled to the active site of MurT.</text>
</comment>
<keyword evidence="1 2" id="KW-0315">Glutamine amidotransferase</keyword>
<accession>A0A7Z9D6Y2</accession>
<keyword evidence="2" id="KW-0133">Cell shape</keyword>
<organism evidence="3 4">
    <name type="scientific">Rothia aeria</name>
    <dbReference type="NCBI Taxonomy" id="172042"/>
    <lineage>
        <taxon>Bacteria</taxon>
        <taxon>Bacillati</taxon>
        <taxon>Actinomycetota</taxon>
        <taxon>Actinomycetes</taxon>
        <taxon>Micrococcales</taxon>
        <taxon>Micrococcaceae</taxon>
        <taxon>Rothia</taxon>
    </lineage>
</organism>
<sequence>MTHTIAGTPAAGPNNGKTLRILQLYPKDMNIYGDWGNTLSLARRAHAHGFDVDIIDYNPGDEFPQDVDIIIGGGGQDSGQTVIQEDLHANSEHLKQLAEDGTPMLVICGLYQLFGKEFRTREGEVLKGIGIFDAHTVGGDERLIGNIVEESKDFGTIIGFENHSGLTYLGSGCTPLAATVTKGEGNNKAETHEGARVHNVIGTYLHGSLLPKNPKISDYLIEQAAKRKYGEFTPATIDDTLVNKARASAMKRPR</sequence>
<dbReference type="Gene3D" id="3.40.50.880">
    <property type="match status" value="1"/>
</dbReference>
<gene>
    <name evidence="2" type="primary">gatD</name>
    <name evidence="3" type="ORF">NCTC10207_01216</name>
</gene>
<dbReference type="AlphaFoldDB" id="A0A7Z9D6Y2"/>
<name>A0A7Z9D6Y2_9MICC</name>
<protein>
    <recommendedName>
        <fullName evidence="2">Lipid II isoglutaminyl synthase (glutamine-hydrolyzing) subunit GatD</fullName>
        <ecNumber evidence="2">6.3.5.13</ecNumber>
    </recommendedName>
    <alternativeName>
        <fullName evidence="2">Lipid II isoglutaminyl synthase glutaminase subunit</fullName>
        <ecNumber evidence="2">3.5.1.2</ecNumber>
    </alternativeName>
</protein>
<dbReference type="GO" id="GO:0004359">
    <property type="term" value="F:glutaminase activity"/>
    <property type="evidence" value="ECO:0007669"/>
    <property type="project" value="UniProtKB-UniRule"/>
</dbReference>
<evidence type="ECO:0000256" key="1">
    <source>
        <dbReference type="ARBA" id="ARBA00022962"/>
    </source>
</evidence>
<dbReference type="SUPFAM" id="SSF52317">
    <property type="entry name" value="Class I glutamine amidotransferase-like"/>
    <property type="match status" value="1"/>
</dbReference>
<feature type="active site" evidence="2">
    <location>
        <position position="206"/>
    </location>
</feature>
<comment type="subunit">
    <text evidence="2">Forms a heterodimer with MurT.</text>
</comment>
<feature type="binding site" evidence="2">
    <location>
        <position position="142"/>
    </location>
    <ligand>
        <name>substrate</name>
    </ligand>
</feature>
<dbReference type="GO" id="GO:0008360">
    <property type="term" value="P:regulation of cell shape"/>
    <property type="evidence" value="ECO:0007669"/>
    <property type="project" value="UniProtKB-KW"/>
</dbReference>
<dbReference type="CDD" id="cd01750">
    <property type="entry name" value="GATase1_CobQ"/>
    <property type="match status" value="1"/>
</dbReference>
<dbReference type="PANTHER" id="PTHR21343">
    <property type="entry name" value="DETHIOBIOTIN SYNTHETASE"/>
    <property type="match status" value="1"/>
</dbReference>
<dbReference type="Pfam" id="PF07685">
    <property type="entry name" value="GATase_3"/>
    <property type="match status" value="1"/>
</dbReference>
<proteinExistence type="inferred from homology"/>
<dbReference type="InterPro" id="IPR029062">
    <property type="entry name" value="Class_I_gatase-like"/>
</dbReference>
<dbReference type="GO" id="GO:0140282">
    <property type="term" value="F:carbon-nitrogen ligase activity on lipid II"/>
    <property type="evidence" value="ECO:0007669"/>
    <property type="project" value="UniProtKB-UniRule"/>
</dbReference>
<dbReference type="EC" id="6.3.5.13" evidence="2"/>
<comment type="pathway">
    <text evidence="2">Cell wall biogenesis; peptidoglycan biosynthesis.</text>
</comment>